<dbReference type="PROSITE" id="PS50112">
    <property type="entry name" value="PAS"/>
    <property type="match status" value="1"/>
</dbReference>
<gene>
    <name evidence="8" type="ORF">H4O21_17570</name>
</gene>
<dbReference type="SMART" id="SM00267">
    <property type="entry name" value="GGDEF"/>
    <property type="match status" value="1"/>
</dbReference>
<dbReference type="InterPro" id="IPR052155">
    <property type="entry name" value="Biofilm_reg_signaling"/>
</dbReference>
<dbReference type="Gene3D" id="3.30.450.20">
    <property type="entry name" value="PAS domain"/>
    <property type="match status" value="1"/>
</dbReference>
<evidence type="ECO:0000313" key="8">
    <source>
        <dbReference type="EMBL" id="MBB1488418.1"/>
    </source>
</evidence>
<keyword evidence="3" id="KW-0973">c-di-GMP</keyword>
<dbReference type="CDD" id="cd01948">
    <property type="entry name" value="EAL"/>
    <property type="match status" value="1"/>
</dbReference>
<proteinExistence type="predicted"/>
<dbReference type="InterPro" id="IPR000014">
    <property type="entry name" value="PAS"/>
</dbReference>
<dbReference type="PANTHER" id="PTHR44757:SF2">
    <property type="entry name" value="BIOFILM ARCHITECTURE MAINTENANCE PROTEIN MBAA"/>
    <property type="match status" value="1"/>
</dbReference>
<protein>
    <recommendedName>
        <fullName evidence="2">cyclic-guanylate-specific phosphodiesterase</fullName>
        <ecNumber evidence="2">3.1.4.52</ecNumber>
    </recommendedName>
</protein>
<dbReference type="EC" id="3.1.4.52" evidence="2"/>
<feature type="domain" description="PAS" evidence="5">
    <location>
        <begin position="241"/>
        <end position="312"/>
    </location>
</feature>
<dbReference type="GO" id="GO:0071111">
    <property type="term" value="F:cyclic-guanylate-specific phosphodiesterase activity"/>
    <property type="evidence" value="ECO:0007669"/>
    <property type="project" value="UniProtKB-EC"/>
</dbReference>
<dbReference type="InterPro" id="IPR035919">
    <property type="entry name" value="EAL_sf"/>
</dbReference>
<comment type="cofactor">
    <cofactor evidence="1">
        <name>Mg(2+)</name>
        <dbReference type="ChEBI" id="CHEBI:18420"/>
    </cofactor>
</comment>
<dbReference type="InterPro" id="IPR000160">
    <property type="entry name" value="GGDEF_dom"/>
</dbReference>
<dbReference type="SMART" id="SM00052">
    <property type="entry name" value="EAL"/>
    <property type="match status" value="1"/>
</dbReference>
<name>A0A839ITZ4_9GAMM</name>
<dbReference type="PROSITE" id="PS50887">
    <property type="entry name" value="GGDEF"/>
    <property type="match status" value="1"/>
</dbReference>
<dbReference type="SUPFAM" id="SSF55785">
    <property type="entry name" value="PYP-like sensor domain (PAS domain)"/>
    <property type="match status" value="1"/>
</dbReference>
<dbReference type="SUPFAM" id="SSF141868">
    <property type="entry name" value="EAL domain-like"/>
    <property type="match status" value="1"/>
</dbReference>
<dbReference type="InterPro" id="IPR043128">
    <property type="entry name" value="Rev_trsase/Diguanyl_cyclase"/>
</dbReference>
<evidence type="ECO:0000259" key="5">
    <source>
        <dbReference type="PROSITE" id="PS50112"/>
    </source>
</evidence>
<dbReference type="InterPro" id="IPR029787">
    <property type="entry name" value="Nucleotide_cyclase"/>
</dbReference>
<dbReference type="Proteomes" id="UP000565262">
    <property type="component" value="Unassembled WGS sequence"/>
</dbReference>
<comment type="caution">
    <text evidence="8">The sequence shown here is derived from an EMBL/GenBank/DDBJ whole genome shotgun (WGS) entry which is preliminary data.</text>
</comment>
<dbReference type="Pfam" id="PF00563">
    <property type="entry name" value="EAL"/>
    <property type="match status" value="1"/>
</dbReference>
<dbReference type="GO" id="GO:0071732">
    <property type="term" value="P:cellular response to nitric oxide"/>
    <property type="evidence" value="ECO:0007669"/>
    <property type="project" value="UniProtKB-ARBA"/>
</dbReference>
<evidence type="ECO:0000256" key="1">
    <source>
        <dbReference type="ARBA" id="ARBA00001946"/>
    </source>
</evidence>
<dbReference type="Pfam" id="PF00990">
    <property type="entry name" value="GGDEF"/>
    <property type="match status" value="1"/>
</dbReference>
<dbReference type="PROSITE" id="PS50883">
    <property type="entry name" value="EAL"/>
    <property type="match status" value="1"/>
</dbReference>
<dbReference type="EMBL" id="JACJFM010000028">
    <property type="protein sequence ID" value="MBB1488418.1"/>
    <property type="molecule type" value="Genomic_DNA"/>
</dbReference>
<evidence type="ECO:0000256" key="2">
    <source>
        <dbReference type="ARBA" id="ARBA00012282"/>
    </source>
</evidence>
<evidence type="ECO:0000256" key="4">
    <source>
        <dbReference type="ARBA" id="ARBA00051114"/>
    </source>
</evidence>
<dbReference type="SMART" id="SM00091">
    <property type="entry name" value="PAS"/>
    <property type="match status" value="1"/>
</dbReference>
<dbReference type="NCBIfam" id="TIGR00254">
    <property type="entry name" value="GGDEF"/>
    <property type="match status" value="1"/>
</dbReference>
<evidence type="ECO:0000313" key="9">
    <source>
        <dbReference type="Proteomes" id="UP000565262"/>
    </source>
</evidence>
<dbReference type="NCBIfam" id="TIGR00229">
    <property type="entry name" value="sensory_box"/>
    <property type="match status" value="1"/>
</dbReference>
<dbReference type="Pfam" id="PF13426">
    <property type="entry name" value="PAS_9"/>
    <property type="match status" value="1"/>
</dbReference>
<dbReference type="Gene3D" id="3.20.20.450">
    <property type="entry name" value="EAL domain"/>
    <property type="match status" value="1"/>
</dbReference>
<comment type="catalytic activity">
    <reaction evidence="4">
        <text>3',3'-c-di-GMP + H2O = 5'-phosphoguanylyl(3'-&gt;5')guanosine + H(+)</text>
        <dbReference type="Rhea" id="RHEA:24902"/>
        <dbReference type="ChEBI" id="CHEBI:15377"/>
        <dbReference type="ChEBI" id="CHEBI:15378"/>
        <dbReference type="ChEBI" id="CHEBI:58754"/>
        <dbReference type="ChEBI" id="CHEBI:58805"/>
        <dbReference type="EC" id="3.1.4.52"/>
    </reaction>
    <physiologicalReaction direction="left-to-right" evidence="4">
        <dbReference type="Rhea" id="RHEA:24903"/>
    </physiologicalReaction>
</comment>
<dbReference type="AlphaFoldDB" id="A0A839ITZ4"/>
<feature type="domain" description="GGDEF" evidence="7">
    <location>
        <begin position="396"/>
        <end position="534"/>
    </location>
</feature>
<evidence type="ECO:0000256" key="3">
    <source>
        <dbReference type="ARBA" id="ARBA00022636"/>
    </source>
</evidence>
<reference evidence="8 9" key="1">
    <citation type="submission" date="2020-08" db="EMBL/GenBank/DDBJ databases">
        <title>Oceanospirillum sp. nov. isolated from marine sediment.</title>
        <authorList>
            <person name="Ji X."/>
        </authorList>
    </citation>
    <scope>NUCLEOTIDE SEQUENCE [LARGE SCALE GENOMIC DNA]</scope>
    <source>
        <strain evidence="8 9">D5</strain>
    </source>
</reference>
<dbReference type="FunFam" id="3.30.70.270:FF:000001">
    <property type="entry name" value="Diguanylate cyclase domain protein"/>
    <property type="match status" value="1"/>
</dbReference>
<organism evidence="8 9">
    <name type="scientific">Oceanospirillum sediminis</name>
    <dbReference type="NCBI Taxonomy" id="2760088"/>
    <lineage>
        <taxon>Bacteria</taxon>
        <taxon>Pseudomonadati</taxon>
        <taxon>Pseudomonadota</taxon>
        <taxon>Gammaproteobacteria</taxon>
        <taxon>Oceanospirillales</taxon>
        <taxon>Oceanospirillaceae</taxon>
        <taxon>Oceanospirillum</taxon>
    </lineage>
</organism>
<sequence>MKKSALQNRISFKQAKATVLVAVALGLLFSGIQIALDVRHSHISMNEKVEQVIHLVEESAVQAAYNIDKDLAQRVVSGLINHTYVLYAEIRLDDNSILASSDRTPESKNTAITSLLQNQRQSFAIPLNTIYEQQPVGTLIVETDPEAVIIDILDRAIVIVGTGFLRNLLLAVCLMYVFHALISRPLTLLSGNLNRLKSRHDGQELLPQISGHKDDELGFLVENFNELWQSRNLAESALRNSEQFNRDVMNSISDMLLIFTEDFKVFNANHQTFISLGYDKKDLMGVSFHDLFLDESSENTFINVRSQLLQNQDISIEGSILCRNANQIPVEVKARHIQLGDGNYILAVARDISLRKQQEARIHHLAYYDALTGLPNRSLFMDRLHQVLAKSVRHDQQSALLFMDLDRFKNINDSLGHDVGDDLLIVIANRLKVMMRDEDTVARLGGDEFVVILPELASRMEPAALNARRITNRILESLAEPIQVGEHTLHISASIGIRLFPDGSLDARSILKQADTALYRAKSSGRNTFHFYRPSMQLLADQHLAMEKSLHTSLQNNELYLHYQPQVNQDFQIIGAEALLRWQHPDQGFVPPDQFIPLAEETGLILPIGRWVLEQACFQLSRWEKEGLCPENFRLAVNISARQFEHGNFIDSLNEVIQQTGANPDLLELELTESLLISSLESTIEKMEAIRAMGIALSIDDFGTGYSSLKYLKKMPISQLKIDKSFIADLLTDTNDKAITETIIAMANHMKLQTIAEGVEDADVMEQLIKLGCYHFQGYYFSRPVSVENYTELLKVQKLPLAR</sequence>
<evidence type="ECO:0000259" key="7">
    <source>
        <dbReference type="PROSITE" id="PS50887"/>
    </source>
</evidence>
<keyword evidence="9" id="KW-1185">Reference proteome</keyword>
<dbReference type="CDD" id="cd01949">
    <property type="entry name" value="GGDEF"/>
    <property type="match status" value="1"/>
</dbReference>
<dbReference type="CDD" id="cd00130">
    <property type="entry name" value="PAS"/>
    <property type="match status" value="1"/>
</dbReference>
<dbReference type="FunFam" id="3.20.20.450:FF:000001">
    <property type="entry name" value="Cyclic di-GMP phosphodiesterase yahA"/>
    <property type="match status" value="1"/>
</dbReference>
<dbReference type="InterPro" id="IPR001633">
    <property type="entry name" value="EAL_dom"/>
</dbReference>
<feature type="domain" description="EAL" evidence="6">
    <location>
        <begin position="543"/>
        <end position="798"/>
    </location>
</feature>
<dbReference type="PANTHER" id="PTHR44757">
    <property type="entry name" value="DIGUANYLATE CYCLASE DGCP"/>
    <property type="match status" value="1"/>
</dbReference>
<dbReference type="InterPro" id="IPR035965">
    <property type="entry name" value="PAS-like_dom_sf"/>
</dbReference>
<evidence type="ECO:0000259" key="6">
    <source>
        <dbReference type="PROSITE" id="PS50883"/>
    </source>
</evidence>
<dbReference type="RefSeq" id="WP_182810190.1">
    <property type="nucleotide sequence ID" value="NZ_JACJFM010000028.1"/>
</dbReference>
<accession>A0A839ITZ4</accession>
<dbReference type="SUPFAM" id="SSF55073">
    <property type="entry name" value="Nucleotide cyclase"/>
    <property type="match status" value="1"/>
</dbReference>
<dbReference type="Gene3D" id="3.30.70.270">
    <property type="match status" value="1"/>
</dbReference>